<reference evidence="2 3" key="1">
    <citation type="journal article" date="2018" name="Mol. Plant">
        <title>The genome of Artemisia annua provides insight into the evolution of Asteraceae family and artemisinin biosynthesis.</title>
        <authorList>
            <person name="Shen Q."/>
            <person name="Zhang L."/>
            <person name="Liao Z."/>
            <person name="Wang S."/>
            <person name="Yan T."/>
            <person name="Shi P."/>
            <person name="Liu M."/>
            <person name="Fu X."/>
            <person name="Pan Q."/>
            <person name="Wang Y."/>
            <person name="Lv Z."/>
            <person name="Lu X."/>
            <person name="Zhang F."/>
            <person name="Jiang W."/>
            <person name="Ma Y."/>
            <person name="Chen M."/>
            <person name="Hao X."/>
            <person name="Li L."/>
            <person name="Tang Y."/>
            <person name="Lv G."/>
            <person name="Zhou Y."/>
            <person name="Sun X."/>
            <person name="Brodelius P.E."/>
            <person name="Rose J.K.C."/>
            <person name="Tang K."/>
        </authorList>
    </citation>
    <scope>NUCLEOTIDE SEQUENCE [LARGE SCALE GENOMIC DNA]</scope>
    <source>
        <strain evidence="3">cv. Huhao1</strain>
        <tissue evidence="2">Leaf</tissue>
    </source>
</reference>
<dbReference type="STRING" id="35608.A0A2U1LIZ8"/>
<comment type="caution">
    <text evidence="2">The sequence shown here is derived from an EMBL/GenBank/DDBJ whole genome shotgun (WGS) entry which is preliminary data.</text>
</comment>
<protein>
    <recommendedName>
        <fullName evidence="1">Reverse transcriptase zinc-binding domain-containing protein</fullName>
    </recommendedName>
</protein>
<dbReference type="AlphaFoldDB" id="A0A2U1LIZ8"/>
<dbReference type="Pfam" id="PF13966">
    <property type="entry name" value="zf-RVT"/>
    <property type="match status" value="1"/>
</dbReference>
<evidence type="ECO:0000313" key="3">
    <source>
        <dbReference type="Proteomes" id="UP000245207"/>
    </source>
</evidence>
<evidence type="ECO:0000313" key="2">
    <source>
        <dbReference type="EMBL" id="PWA48977.1"/>
    </source>
</evidence>
<keyword evidence="3" id="KW-1185">Reference proteome</keyword>
<dbReference type="Proteomes" id="UP000245207">
    <property type="component" value="Unassembled WGS sequence"/>
</dbReference>
<sequence>MPKAKKDYLEVVFFALWWHVLCFTVSSARSIIDEHILPSSNMQTRWSSLAPIKVNVLAWRLAINKLATKVNLYNRGLDVPSILCGVCDYGIESTDHLFFGCSLAVDLMVEVGRWWSLDIPTIGSFLGWQYYVLKSLSIAQAKKDCLEGGFLCFYRWHVWNFRNARLFRQEKTKGKVYAWITLSLCFSFGLVSRCRKDELNWVLGASPFFRVFLLSKFFALAFC</sequence>
<organism evidence="2 3">
    <name type="scientific">Artemisia annua</name>
    <name type="common">Sweet wormwood</name>
    <dbReference type="NCBI Taxonomy" id="35608"/>
    <lineage>
        <taxon>Eukaryota</taxon>
        <taxon>Viridiplantae</taxon>
        <taxon>Streptophyta</taxon>
        <taxon>Embryophyta</taxon>
        <taxon>Tracheophyta</taxon>
        <taxon>Spermatophyta</taxon>
        <taxon>Magnoliopsida</taxon>
        <taxon>eudicotyledons</taxon>
        <taxon>Gunneridae</taxon>
        <taxon>Pentapetalae</taxon>
        <taxon>asterids</taxon>
        <taxon>campanulids</taxon>
        <taxon>Asterales</taxon>
        <taxon>Asteraceae</taxon>
        <taxon>Asteroideae</taxon>
        <taxon>Anthemideae</taxon>
        <taxon>Artemisiinae</taxon>
        <taxon>Artemisia</taxon>
    </lineage>
</organism>
<proteinExistence type="predicted"/>
<name>A0A2U1LIZ8_ARTAN</name>
<feature type="domain" description="Reverse transcriptase zinc-binding" evidence="1">
    <location>
        <begin position="23"/>
        <end position="105"/>
    </location>
</feature>
<accession>A0A2U1LIZ8</accession>
<dbReference type="InterPro" id="IPR026960">
    <property type="entry name" value="RVT-Znf"/>
</dbReference>
<dbReference type="EMBL" id="PKPP01009135">
    <property type="protein sequence ID" value="PWA48977.1"/>
    <property type="molecule type" value="Genomic_DNA"/>
</dbReference>
<evidence type="ECO:0000259" key="1">
    <source>
        <dbReference type="Pfam" id="PF13966"/>
    </source>
</evidence>
<gene>
    <name evidence="2" type="ORF">CTI12_AA486280</name>
</gene>